<accession>A0ACD3RM37</accession>
<proteinExistence type="predicted"/>
<dbReference type="Proteomes" id="UP000793456">
    <property type="component" value="Chromosome V"/>
</dbReference>
<evidence type="ECO:0000313" key="1">
    <source>
        <dbReference type="EMBL" id="TMS19688.1"/>
    </source>
</evidence>
<dbReference type="EMBL" id="CM011678">
    <property type="protein sequence ID" value="TMS19688.1"/>
    <property type="molecule type" value="Genomic_DNA"/>
</dbReference>
<keyword evidence="2" id="KW-1185">Reference proteome</keyword>
<protein>
    <submittedName>
        <fullName evidence="1">Uncharacterized protein</fullName>
    </submittedName>
</protein>
<sequence>MLGGLFPINHLTSNLSQRKEPNNISCERINEYGLGLSLVMKYAVDEINANQTLLPGMKLGYEIYDTCTQSAIVIKPTISFLSEKSNNMLSAQCNYTDYETSISAVIGPYSSEMVSVIGKLLGFFLMPQISFGATSDKFSDKLLYPSFFRTVPSDKWQVEVIALLLKEFNWNWVAVVGSEEEYGQQGVQEFSKAASNKSICVAYQGLIPVYTDPEPVVKTIIDNIENTKLLEQLRNTSVDINGVHLEFDSNGNPNIGYNLIQWVWNESHFEFIDVGSFYKKLNISKSLFTWHTEDKTMVPTSTCSANCDEGQVRRVKGFHSCCFDCIDCPPGTFMEDEDDIQCTKCPSGQWSKLNSINCTRPTFEFLSWDTAEALGLMLAGVLLLICQGSVFVMFMKHRETHMVKASGGVLSFVALISLMGACLSLLLFLGKPEDVMCRLQLPLTSIFQTVALAIITSISQQIFFLSEFQKTAASHLHVLRGAGCWLFLVVCCVVQAGICGWFVSEGPSLSDYLANMTIDFVTEFLSCPVLPLPGFAIMQGFNSAMALISFMCTFMAAKPLHQYNLARDITFASLIYCVIWVTFIPIYIGLKTKNRSIVHVSFTLASNFGLVAAYYFPKCYLLLRKPELNTAEHFCTFLEGVPASQEEEEPQTQTESKTQTQTESEQ</sequence>
<gene>
    <name evidence="1" type="ORF">E3U43_004009</name>
</gene>
<name>A0ACD3RM37_LARCR</name>
<reference evidence="1" key="1">
    <citation type="submission" date="2018-11" db="EMBL/GenBank/DDBJ databases">
        <title>The sequence and de novo assembly of Larimichthys crocea genome using PacBio and Hi-C technologies.</title>
        <authorList>
            <person name="Xu P."/>
            <person name="Chen B."/>
            <person name="Zhou Z."/>
            <person name="Ke Q."/>
            <person name="Wu Y."/>
            <person name="Bai H."/>
            <person name="Pu F."/>
        </authorList>
    </citation>
    <scope>NUCLEOTIDE SEQUENCE</scope>
    <source>
        <tissue evidence="1">Muscle</tissue>
    </source>
</reference>
<organism evidence="1 2">
    <name type="scientific">Larimichthys crocea</name>
    <name type="common">Large yellow croaker</name>
    <name type="synonym">Pseudosciaena crocea</name>
    <dbReference type="NCBI Taxonomy" id="215358"/>
    <lineage>
        <taxon>Eukaryota</taxon>
        <taxon>Metazoa</taxon>
        <taxon>Chordata</taxon>
        <taxon>Craniata</taxon>
        <taxon>Vertebrata</taxon>
        <taxon>Euteleostomi</taxon>
        <taxon>Actinopterygii</taxon>
        <taxon>Neopterygii</taxon>
        <taxon>Teleostei</taxon>
        <taxon>Neoteleostei</taxon>
        <taxon>Acanthomorphata</taxon>
        <taxon>Eupercaria</taxon>
        <taxon>Sciaenidae</taxon>
        <taxon>Larimichthys</taxon>
    </lineage>
</organism>
<evidence type="ECO:0000313" key="2">
    <source>
        <dbReference type="Proteomes" id="UP000793456"/>
    </source>
</evidence>
<comment type="caution">
    <text evidence="1">The sequence shown here is derived from an EMBL/GenBank/DDBJ whole genome shotgun (WGS) entry which is preliminary data.</text>
</comment>